<dbReference type="Gene3D" id="2.40.160.20">
    <property type="match status" value="1"/>
</dbReference>
<dbReference type="Proteomes" id="UP000295292">
    <property type="component" value="Unassembled WGS sequence"/>
</dbReference>
<evidence type="ECO:0000313" key="4">
    <source>
        <dbReference type="EMBL" id="TDQ76378.1"/>
    </source>
</evidence>
<proteinExistence type="predicted"/>
<comment type="caution">
    <text evidence="4">The sequence shown here is derived from an EMBL/GenBank/DDBJ whole genome shotgun (WGS) entry which is preliminary data.</text>
</comment>
<feature type="signal peptide" evidence="2">
    <location>
        <begin position="1"/>
        <end position="20"/>
    </location>
</feature>
<dbReference type="Pfam" id="PF13505">
    <property type="entry name" value="OMP_b-brl"/>
    <property type="match status" value="1"/>
</dbReference>
<protein>
    <submittedName>
        <fullName evidence="4">Outer membrane protein</fullName>
    </submittedName>
</protein>
<dbReference type="InterPro" id="IPR027385">
    <property type="entry name" value="Beta-barrel_OMP"/>
</dbReference>
<evidence type="ECO:0000313" key="5">
    <source>
        <dbReference type="Proteomes" id="UP000295292"/>
    </source>
</evidence>
<evidence type="ECO:0000256" key="1">
    <source>
        <dbReference type="ARBA" id="ARBA00022729"/>
    </source>
</evidence>
<keyword evidence="1 2" id="KW-0732">Signal</keyword>
<dbReference type="EMBL" id="SNYV01000015">
    <property type="protein sequence ID" value="TDQ76378.1"/>
    <property type="molecule type" value="Genomic_DNA"/>
</dbReference>
<organism evidence="4 5">
    <name type="scientific">Sphingobacterium yanglingense</name>
    <dbReference type="NCBI Taxonomy" id="1437280"/>
    <lineage>
        <taxon>Bacteria</taxon>
        <taxon>Pseudomonadati</taxon>
        <taxon>Bacteroidota</taxon>
        <taxon>Sphingobacteriia</taxon>
        <taxon>Sphingobacteriales</taxon>
        <taxon>Sphingobacteriaceae</taxon>
        <taxon>Sphingobacterium</taxon>
    </lineage>
</organism>
<dbReference type="SUPFAM" id="SSF56925">
    <property type="entry name" value="OMPA-like"/>
    <property type="match status" value="1"/>
</dbReference>
<sequence length="212" mass="22994">MKKFLLTLTAVAGLTAASQAQEFGFEKGNFIVEGNFQSSNTNDKGTKAKTSEFNFNPKAGYFVTDKIAVGVDFGFGQDKKTTYAADIKTVATDKNFGVGAFGRYYFLEVGSRFKTYTEVGVGYMNEKVGEKKVGDVKTDAAKFNGFGANAGIGANFFLTEKIAVNFAFADVVSFGSRKADVDGAKAETEFNTNVNVFNNFFNTAKFGLTFKF</sequence>
<dbReference type="AlphaFoldDB" id="A0A4R6WAK4"/>
<evidence type="ECO:0000256" key="2">
    <source>
        <dbReference type="SAM" id="SignalP"/>
    </source>
</evidence>
<dbReference type="InterPro" id="IPR011250">
    <property type="entry name" value="OMP/PagP_B-barrel"/>
</dbReference>
<dbReference type="RefSeq" id="WP_133585199.1">
    <property type="nucleotide sequence ID" value="NZ_SNYV01000015.1"/>
</dbReference>
<evidence type="ECO:0000259" key="3">
    <source>
        <dbReference type="Pfam" id="PF13505"/>
    </source>
</evidence>
<name>A0A4R6WAK4_9SPHI</name>
<reference evidence="4 5" key="1">
    <citation type="submission" date="2019-03" db="EMBL/GenBank/DDBJ databases">
        <title>Genomic Encyclopedia of Archaeal and Bacterial Type Strains, Phase II (KMG-II): from individual species to whole genera.</title>
        <authorList>
            <person name="Goeker M."/>
        </authorList>
    </citation>
    <scope>NUCLEOTIDE SEQUENCE [LARGE SCALE GENOMIC DNA]</scope>
    <source>
        <strain evidence="4 5">DSM 28353</strain>
    </source>
</reference>
<feature type="chain" id="PRO_5020510987" evidence="2">
    <location>
        <begin position="21"/>
        <end position="212"/>
    </location>
</feature>
<gene>
    <name evidence="4" type="ORF">CLV99_2965</name>
</gene>
<feature type="domain" description="Outer membrane protein beta-barrel" evidence="3">
    <location>
        <begin position="7"/>
        <end position="194"/>
    </location>
</feature>
<dbReference type="OrthoDB" id="945117at2"/>
<keyword evidence="5" id="KW-1185">Reference proteome</keyword>
<accession>A0A4R6WAK4</accession>